<sequence length="563" mass="62324">MKHLRLVSVALLLLLAVSSFSCSPDDRDGSGPLVTNYPLSGLLGQEFTMQLENIEPNKLQVFFGNEQAPITYLSDAEIKITVPRTLTNPTSVLKIIDLTTNETIVNENFSLKTPVINGFSVSEVAFGEVFSINGDNFDTIKDDVGVTVNGIAASAVAASYNKIDVVLPTNITDANLQIKVKAQRQEVTAAAMLHLRAPQILSIDNTIAWIKGELTLNMLNYNPDYEMGEASINGNPCYVSVYNNQVKLSIPPGVYTDFRITAVTYKTAGQTATYNTDIPIGNDAIMVDYDSVSGNNSQIFERNGKAYRIARMNSASQETGEYSLMEFSAATEKWTVLSSFHYFGNISDALFDGDDTLYLYKFQSASQTYTLTKLNLNTYAETAIALPDNTIISPIMFAYQGALYLLSGIELVNGLPTVRTEKYKYSGGTWTTLSASAFSGIPAMGQYDSGKCDYMHFGNNIYVTWHARTYKITPALSVTEYPYKSVFHYQNAVVGRYSNSNSQTLYNIETNQPAYVQDDFFDEAGSCFNAGSEIYFQRNAWTGYHVNTTYTQRLRKTILNALL</sequence>
<dbReference type="Proteomes" id="UP000244193">
    <property type="component" value="Chromosome"/>
</dbReference>
<gene>
    <name evidence="3" type="ORF">HYN48_07785</name>
</gene>
<keyword evidence="1" id="KW-0732">Signal</keyword>
<dbReference type="RefSeq" id="WP_108370567.1">
    <property type="nucleotide sequence ID" value="NZ_CP028811.1"/>
</dbReference>
<dbReference type="InterPro" id="IPR002909">
    <property type="entry name" value="IPT_dom"/>
</dbReference>
<dbReference type="PROSITE" id="PS51257">
    <property type="entry name" value="PROKAR_LIPOPROTEIN"/>
    <property type="match status" value="1"/>
</dbReference>
<dbReference type="KEGG" id="fmg:HYN48_07785"/>
<feature type="signal peptide" evidence="1">
    <location>
        <begin position="1"/>
        <end position="21"/>
    </location>
</feature>
<dbReference type="AlphaFoldDB" id="A0A2S0RE03"/>
<dbReference type="SUPFAM" id="SSF50965">
    <property type="entry name" value="Galactose oxidase, central domain"/>
    <property type="match status" value="1"/>
</dbReference>
<dbReference type="InterPro" id="IPR014756">
    <property type="entry name" value="Ig_E-set"/>
</dbReference>
<feature type="chain" id="PRO_5015434941" description="IPT/TIG domain-containing protein" evidence="1">
    <location>
        <begin position="22"/>
        <end position="563"/>
    </location>
</feature>
<dbReference type="OrthoDB" id="1301768at2"/>
<dbReference type="InterPro" id="IPR013783">
    <property type="entry name" value="Ig-like_fold"/>
</dbReference>
<dbReference type="Gene3D" id="2.60.40.10">
    <property type="entry name" value="Immunoglobulins"/>
    <property type="match status" value="1"/>
</dbReference>
<keyword evidence="4" id="KW-1185">Reference proteome</keyword>
<protein>
    <recommendedName>
        <fullName evidence="2">IPT/TIG domain-containing protein</fullName>
    </recommendedName>
</protein>
<evidence type="ECO:0000313" key="4">
    <source>
        <dbReference type="Proteomes" id="UP000244193"/>
    </source>
</evidence>
<dbReference type="Pfam" id="PF01833">
    <property type="entry name" value="TIG"/>
    <property type="match status" value="1"/>
</dbReference>
<evidence type="ECO:0000259" key="2">
    <source>
        <dbReference type="Pfam" id="PF01833"/>
    </source>
</evidence>
<reference evidence="3 4" key="1">
    <citation type="submission" date="2018-04" db="EMBL/GenBank/DDBJ databases">
        <title>Genome sequencing of Flavobacterium sp. HYN0048.</title>
        <authorList>
            <person name="Yi H."/>
            <person name="Baek C."/>
        </authorList>
    </citation>
    <scope>NUCLEOTIDE SEQUENCE [LARGE SCALE GENOMIC DNA]</scope>
    <source>
        <strain evidence="3 4">HYN0048</strain>
    </source>
</reference>
<feature type="domain" description="IPT/TIG" evidence="2">
    <location>
        <begin position="114"/>
        <end position="184"/>
    </location>
</feature>
<evidence type="ECO:0000256" key="1">
    <source>
        <dbReference type="SAM" id="SignalP"/>
    </source>
</evidence>
<dbReference type="InterPro" id="IPR011043">
    <property type="entry name" value="Gal_Oxase/kelch_b-propeller"/>
</dbReference>
<proteinExistence type="predicted"/>
<accession>A0A2S0RE03</accession>
<name>A0A2S0RE03_9FLAO</name>
<organism evidence="3 4">
    <name type="scientific">Flavobacterium magnum</name>
    <dbReference type="NCBI Taxonomy" id="2162713"/>
    <lineage>
        <taxon>Bacteria</taxon>
        <taxon>Pseudomonadati</taxon>
        <taxon>Bacteroidota</taxon>
        <taxon>Flavobacteriia</taxon>
        <taxon>Flavobacteriales</taxon>
        <taxon>Flavobacteriaceae</taxon>
        <taxon>Flavobacterium</taxon>
    </lineage>
</organism>
<dbReference type="SUPFAM" id="SSF81296">
    <property type="entry name" value="E set domains"/>
    <property type="match status" value="1"/>
</dbReference>
<evidence type="ECO:0000313" key="3">
    <source>
        <dbReference type="EMBL" id="AWA29983.1"/>
    </source>
</evidence>
<dbReference type="EMBL" id="CP028811">
    <property type="protein sequence ID" value="AWA29983.1"/>
    <property type="molecule type" value="Genomic_DNA"/>
</dbReference>